<dbReference type="EMBL" id="CP001349">
    <property type="protein sequence ID" value="ACL58126.1"/>
    <property type="molecule type" value="Genomic_DNA"/>
</dbReference>
<dbReference type="InterPro" id="IPR011991">
    <property type="entry name" value="ArsR-like_HTH"/>
</dbReference>
<organism evidence="5 6">
    <name type="scientific">Methylobacterium nodulans (strain LMG 21967 / CNCM I-2342 / ORS 2060)</name>
    <dbReference type="NCBI Taxonomy" id="460265"/>
    <lineage>
        <taxon>Bacteria</taxon>
        <taxon>Pseudomonadati</taxon>
        <taxon>Pseudomonadota</taxon>
        <taxon>Alphaproteobacteria</taxon>
        <taxon>Hyphomicrobiales</taxon>
        <taxon>Methylobacteriaceae</taxon>
        <taxon>Methylobacterium</taxon>
    </lineage>
</organism>
<dbReference type="PROSITE" id="PS50995">
    <property type="entry name" value="HTH_MARR_2"/>
    <property type="match status" value="1"/>
</dbReference>
<dbReference type="Proteomes" id="UP000008207">
    <property type="component" value="Chromosome"/>
</dbReference>
<dbReference type="STRING" id="460265.Mnod_3199"/>
<dbReference type="PANTHER" id="PTHR42756:SF1">
    <property type="entry name" value="TRANSCRIPTIONAL REPRESSOR OF EMRAB OPERON"/>
    <property type="match status" value="1"/>
</dbReference>
<name>B8IJS8_METNO</name>
<evidence type="ECO:0000259" key="4">
    <source>
        <dbReference type="PROSITE" id="PS50995"/>
    </source>
</evidence>
<dbReference type="InterPro" id="IPR036388">
    <property type="entry name" value="WH-like_DNA-bd_sf"/>
</dbReference>
<reference evidence="5 6" key="1">
    <citation type="submission" date="2009-01" db="EMBL/GenBank/DDBJ databases">
        <title>Complete sequence of chromosome of Methylobacterium nodulans ORS 2060.</title>
        <authorList>
            <consortium name="US DOE Joint Genome Institute"/>
            <person name="Lucas S."/>
            <person name="Copeland A."/>
            <person name="Lapidus A."/>
            <person name="Glavina del Rio T."/>
            <person name="Dalin E."/>
            <person name="Tice H."/>
            <person name="Bruce D."/>
            <person name="Goodwin L."/>
            <person name="Pitluck S."/>
            <person name="Sims D."/>
            <person name="Brettin T."/>
            <person name="Detter J.C."/>
            <person name="Han C."/>
            <person name="Larimer F."/>
            <person name="Land M."/>
            <person name="Hauser L."/>
            <person name="Kyrpides N."/>
            <person name="Ivanova N."/>
            <person name="Marx C.J."/>
            <person name="Richardson P."/>
        </authorList>
    </citation>
    <scope>NUCLEOTIDE SEQUENCE [LARGE SCALE GENOMIC DNA]</scope>
    <source>
        <strain evidence="6">LMG 21967 / CNCM I-2342 / ORS 2060</strain>
    </source>
</reference>
<dbReference type="Pfam" id="PF12802">
    <property type="entry name" value="MarR_2"/>
    <property type="match status" value="1"/>
</dbReference>
<dbReference type="SMART" id="SM00347">
    <property type="entry name" value="HTH_MARR"/>
    <property type="match status" value="1"/>
</dbReference>
<dbReference type="eggNOG" id="COG1846">
    <property type="taxonomic scope" value="Bacteria"/>
</dbReference>
<dbReference type="RefSeq" id="WP_015929795.1">
    <property type="nucleotide sequence ID" value="NC_011894.1"/>
</dbReference>
<evidence type="ECO:0000256" key="1">
    <source>
        <dbReference type="ARBA" id="ARBA00023015"/>
    </source>
</evidence>
<gene>
    <name evidence="5" type="ordered locus">Mnod_3199</name>
</gene>
<dbReference type="InterPro" id="IPR000835">
    <property type="entry name" value="HTH_MarR-typ"/>
</dbReference>
<evidence type="ECO:0000256" key="2">
    <source>
        <dbReference type="ARBA" id="ARBA00023125"/>
    </source>
</evidence>
<protein>
    <submittedName>
        <fullName evidence="5">Transcriptional regulator, MarR family</fullName>
    </submittedName>
</protein>
<keyword evidence="3" id="KW-0804">Transcription</keyword>
<dbReference type="KEGG" id="mno:Mnod_3199"/>
<dbReference type="GO" id="GO:0003700">
    <property type="term" value="F:DNA-binding transcription factor activity"/>
    <property type="evidence" value="ECO:0007669"/>
    <property type="project" value="InterPro"/>
</dbReference>
<proteinExistence type="predicted"/>
<accession>B8IJS8</accession>
<dbReference type="SUPFAM" id="SSF46785">
    <property type="entry name" value="Winged helix' DNA-binding domain"/>
    <property type="match status" value="1"/>
</dbReference>
<dbReference type="OrthoDB" id="2287011at2"/>
<evidence type="ECO:0000313" key="6">
    <source>
        <dbReference type="Proteomes" id="UP000008207"/>
    </source>
</evidence>
<dbReference type="PRINTS" id="PR00598">
    <property type="entry name" value="HTHMARR"/>
</dbReference>
<sequence length="149" mass="16312">MPEPLELTPAVAKVIGETCIGTSVQRAARSLGRLYDAAFRPLGLTGWQFSLMMNLARPTPPTVNELAEALALDASTVTTNIKLLERRGLVAVQVDDADRRARRVTLTDEGRALLTQALPRWEEAQKASVERLSQIELGLFRKAMAALSE</sequence>
<dbReference type="PANTHER" id="PTHR42756">
    <property type="entry name" value="TRANSCRIPTIONAL REGULATOR, MARR"/>
    <property type="match status" value="1"/>
</dbReference>
<dbReference type="GO" id="GO:0003677">
    <property type="term" value="F:DNA binding"/>
    <property type="evidence" value="ECO:0007669"/>
    <property type="project" value="UniProtKB-KW"/>
</dbReference>
<dbReference type="InterPro" id="IPR036390">
    <property type="entry name" value="WH_DNA-bd_sf"/>
</dbReference>
<evidence type="ECO:0000313" key="5">
    <source>
        <dbReference type="EMBL" id="ACL58126.1"/>
    </source>
</evidence>
<keyword evidence="6" id="KW-1185">Reference proteome</keyword>
<dbReference type="HOGENOM" id="CLU_083287_35_2_5"/>
<evidence type="ECO:0000256" key="3">
    <source>
        <dbReference type="ARBA" id="ARBA00023163"/>
    </source>
</evidence>
<dbReference type="Gene3D" id="1.10.10.10">
    <property type="entry name" value="Winged helix-like DNA-binding domain superfamily/Winged helix DNA-binding domain"/>
    <property type="match status" value="1"/>
</dbReference>
<keyword evidence="1" id="KW-0805">Transcription regulation</keyword>
<dbReference type="AlphaFoldDB" id="B8IJS8"/>
<dbReference type="CDD" id="cd00090">
    <property type="entry name" value="HTH_ARSR"/>
    <property type="match status" value="1"/>
</dbReference>
<keyword evidence="2" id="KW-0238">DNA-binding</keyword>
<feature type="domain" description="HTH marR-type" evidence="4">
    <location>
        <begin position="17"/>
        <end position="149"/>
    </location>
</feature>